<evidence type="ECO:0000256" key="1">
    <source>
        <dbReference type="SAM" id="MobiDB-lite"/>
    </source>
</evidence>
<organism evidence="2 3">
    <name type="scientific">Nitzschia inconspicua</name>
    <dbReference type="NCBI Taxonomy" id="303405"/>
    <lineage>
        <taxon>Eukaryota</taxon>
        <taxon>Sar</taxon>
        <taxon>Stramenopiles</taxon>
        <taxon>Ochrophyta</taxon>
        <taxon>Bacillariophyta</taxon>
        <taxon>Bacillariophyceae</taxon>
        <taxon>Bacillariophycidae</taxon>
        <taxon>Bacillariales</taxon>
        <taxon>Bacillariaceae</taxon>
        <taxon>Nitzschia</taxon>
    </lineage>
</organism>
<dbReference type="EMBL" id="JAGRRH010000004">
    <property type="protein sequence ID" value="KAG7370608.1"/>
    <property type="molecule type" value="Genomic_DNA"/>
</dbReference>
<gene>
    <name evidence="2" type="ORF">IV203_019178</name>
</gene>
<dbReference type="Proteomes" id="UP000693970">
    <property type="component" value="Unassembled WGS sequence"/>
</dbReference>
<evidence type="ECO:0000313" key="2">
    <source>
        <dbReference type="EMBL" id="KAG7370608.1"/>
    </source>
</evidence>
<dbReference type="AlphaFoldDB" id="A0A9K3LYZ0"/>
<accession>A0A9K3LYZ0</accession>
<proteinExistence type="predicted"/>
<name>A0A9K3LYZ0_9STRA</name>
<feature type="region of interest" description="Disordered" evidence="1">
    <location>
        <begin position="193"/>
        <end position="226"/>
    </location>
</feature>
<reference evidence="2" key="1">
    <citation type="journal article" date="2021" name="Sci. Rep.">
        <title>Diploid genomic architecture of Nitzschia inconspicua, an elite biomass production diatom.</title>
        <authorList>
            <person name="Oliver A."/>
            <person name="Podell S."/>
            <person name="Pinowska A."/>
            <person name="Traller J.C."/>
            <person name="Smith S.R."/>
            <person name="McClure R."/>
            <person name="Beliaev A."/>
            <person name="Bohutskyi P."/>
            <person name="Hill E.A."/>
            <person name="Rabines A."/>
            <person name="Zheng H."/>
            <person name="Allen L.Z."/>
            <person name="Kuo A."/>
            <person name="Grigoriev I.V."/>
            <person name="Allen A.E."/>
            <person name="Hazlebeck D."/>
            <person name="Allen E.E."/>
        </authorList>
    </citation>
    <scope>NUCLEOTIDE SEQUENCE</scope>
    <source>
        <strain evidence="2">Hildebrandi</strain>
    </source>
</reference>
<feature type="compositionally biased region" description="Polar residues" evidence="1">
    <location>
        <begin position="197"/>
        <end position="211"/>
    </location>
</feature>
<protein>
    <submittedName>
        <fullName evidence="2">Uncharacterized protein</fullName>
    </submittedName>
</protein>
<comment type="caution">
    <text evidence="2">The sequence shown here is derived from an EMBL/GenBank/DDBJ whole genome shotgun (WGS) entry which is preliminary data.</text>
</comment>
<sequence length="250" mass="28711">MTIPQATIDTTNLDTMVASLSLSLEQEQQQQPPRLPKQPQQDHPLIYQVQIPSRQQLPCDSSSKPFKQVRFGYVTIRNYDITMGDNPAVTAGPPIQLDWEYEEIPPLPVRDFEYFKLSRRGKRSAFYGFTENKVLTISPDFRTGILLRAGFSDWEIAQTMRNLKKLQQQRTRTAMTFPFYRVEYAVRSAGRKLQRSMGGSTQNGSNVSKTSNSKRRHRGHVDDDEVTIHTAVADDHSVYDDVASYNQLWH</sequence>
<dbReference type="OrthoDB" id="48866at2759"/>
<reference evidence="2" key="2">
    <citation type="submission" date="2021-04" db="EMBL/GenBank/DDBJ databases">
        <authorList>
            <person name="Podell S."/>
        </authorList>
    </citation>
    <scope>NUCLEOTIDE SEQUENCE</scope>
    <source>
        <strain evidence="2">Hildebrandi</strain>
    </source>
</reference>
<keyword evidence="3" id="KW-1185">Reference proteome</keyword>
<evidence type="ECO:0000313" key="3">
    <source>
        <dbReference type="Proteomes" id="UP000693970"/>
    </source>
</evidence>